<keyword evidence="6 7" id="KW-0368">Histidine biosynthesis</keyword>
<accession>A0A1T4QCX0</accession>
<evidence type="ECO:0000256" key="7">
    <source>
        <dbReference type="HAMAP-Rule" id="MF_01023"/>
    </source>
</evidence>
<dbReference type="NCBIfam" id="TIGR01141">
    <property type="entry name" value="hisC"/>
    <property type="match status" value="1"/>
</dbReference>
<feature type="modified residue" description="N6-(pyridoxal phosphate)lysine" evidence="7">
    <location>
        <position position="221"/>
    </location>
</feature>
<dbReference type="InterPro" id="IPR015421">
    <property type="entry name" value="PyrdxlP-dep_Trfase_major"/>
</dbReference>
<dbReference type="InterPro" id="IPR015424">
    <property type="entry name" value="PyrdxlP-dep_Trfase"/>
</dbReference>
<sequence length="361" mass="41433">MSNLSVKRNLQAFEKKYVKREIKDTEEIPMVQLDRNENNFGFSPKVPQAIAENISSSYVYTNVDGEPLRSKLAEFHKVSVENILIGNGSFELIGLIAQVFQNKGKKAIQGVPTFDWYRIATILNHGEMIDIPLENHHYPLEEIARNVTDDVEIIWLCNPNNPTGTFFTKKDLVEFLEKIPSSKLVVVDEAYIDFVPDEVLEDNLSLLEKYENLLFLRTFSKIYGLASLRVGYAIANPSIIHSLFQFKIPPNTNRLSVMAAAASLQDVEHYGIVKEKVASEKRFYEEELTKRGFYFIPSYTNFLLIDFGKKTDEIVRQFAKEGILLRGGSEFGYDHFIRVTIGKHQENKLFFEVLDKISLEE</sequence>
<gene>
    <name evidence="7" type="primary">hisC</name>
    <name evidence="9" type="ORF">SAMN02745116_02151</name>
</gene>
<dbReference type="InterPro" id="IPR004839">
    <property type="entry name" value="Aminotransferase_I/II_large"/>
</dbReference>
<proteinExistence type="inferred from homology"/>
<evidence type="ECO:0000256" key="1">
    <source>
        <dbReference type="ARBA" id="ARBA00001933"/>
    </source>
</evidence>
<dbReference type="OrthoDB" id="9813612at2"/>
<dbReference type="InterPro" id="IPR015422">
    <property type="entry name" value="PyrdxlP-dep_Trfase_small"/>
</dbReference>
<dbReference type="Gene3D" id="3.40.640.10">
    <property type="entry name" value="Type I PLP-dependent aspartate aminotransferase-like (Major domain)"/>
    <property type="match status" value="1"/>
</dbReference>
<dbReference type="SUPFAM" id="SSF53383">
    <property type="entry name" value="PLP-dependent transferases"/>
    <property type="match status" value="1"/>
</dbReference>
<dbReference type="UniPathway" id="UPA00031">
    <property type="reaction ID" value="UER00012"/>
</dbReference>
<comment type="cofactor">
    <cofactor evidence="1 7">
        <name>pyridoxal 5'-phosphate</name>
        <dbReference type="ChEBI" id="CHEBI:597326"/>
    </cofactor>
</comment>
<dbReference type="PANTHER" id="PTHR43643">
    <property type="entry name" value="HISTIDINOL-PHOSPHATE AMINOTRANSFERASE 2"/>
    <property type="match status" value="1"/>
</dbReference>
<dbReference type="InterPro" id="IPR005861">
    <property type="entry name" value="HisP_aminotrans"/>
</dbReference>
<dbReference type="HAMAP" id="MF_01023">
    <property type="entry name" value="HisC_aminotrans_2"/>
    <property type="match status" value="1"/>
</dbReference>
<comment type="similarity">
    <text evidence="7">Belongs to the class-II pyridoxal-phosphate-dependent aminotransferase family. Histidinol-phosphate aminotransferase subfamily.</text>
</comment>
<reference evidence="10" key="1">
    <citation type="submission" date="2017-02" db="EMBL/GenBank/DDBJ databases">
        <authorList>
            <person name="Varghese N."/>
            <person name="Submissions S."/>
        </authorList>
    </citation>
    <scope>NUCLEOTIDE SEQUENCE [LARGE SCALE GENOMIC DNA]</scope>
    <source>
        <strain evidence="10">ATCC BAA-1030</strain>
    </source>
</reference>
<dbReference type="InterPro" id="IPR050106">
    <property type="entry name" value="HistidinolP_aminotransfase"/>
</dbReference>
<comment type="pathway">
    <text evidence="7">Amino-acid biosynthesis; L-histidine biosynthesis; L-histidine from 5-phospho-alpha-D-ribose 1-diphosphate: step 7/9.</text>
</comment>
<name>A0A1T4QCX0_9ENTE</name>
<dbReference type="RefSeq" id="WP_078808065.1">
    <property type="nucleotide sequence ID" value="NZ_FUXI01000028.1"/>
</dbReference>
<dbReference type="EMBL" id="FUXI01000028">
    <property type="protein sequence ID" value="SKA01534.1"/>
    <property type="molecule type" value="Genomic_DNA"/>
</dbReference>
<comment type="subunit">
    <text evidence="2 7">Homodimer.</text>
</comment>
<dbReference type="Gene3D" id="3.90.1150.10">
    <property type="entry name" value="Aspartate Aminotransferase, domain 1"/>
    <property type="match status" value="1"/>
</dbReference>
<keyword evidence="10" id="KW-1185">Reference proteome</keyword>
<keyword evidence="5 7" id="KW-0663">Pyridoxal phosphate</keyword>
<dbReference type="GO" id="GO:0030170">
    <property type="term" value="F:pyridoxal phosphate binding"/>
    <property type="evidence" value="ECO:0007669"/>
    <property type="project" value="InterPro"/>
</dbReference>
<evidence type="ECO:0000256" key="3">
    <source>
        <dbReference type="ARBA" id="ARBA00022576"/>
    </source>
</evidence>
<comment type="catalytic activity">
    <reaction evidence="7">
        <text>L-histidinol phosphate + 2-oxoglutarate = 3-(imidazol-4-yl)-2-oxopropyl phosphate + L-glutamate</text>
        <dbReference type="Rhea" id="RHEA:23744"/>
        <dbReference type="ChEBI" id="CHEBI:16810"/>
        <dbReference type="ChEBI" id="CHEBI:29985"/>
        <dbReference type="ChEBI" id="CHEBI:57766"/>
        <dbReference type="ChEBI" id="CHEBI:57980"/>
        <dbReference type="EC" id="2.6.1.9"/>
    </reaction>
</comment>
<evidence type="ECO:0000259" key="8">
    <source>
        <dbReference type="Pfam" id="PF00155"/>
    </source>
</evidence>
<keyword evidence="7" id="KW-0028">Amino-acid biosynthesis</keyword>
<keyword evidence="3 7" id="KW-0032">Aminotransferase</keyword>
<dbReference type="PANTHER" id="PTHR43643:SF3">
    <property type="entry name" value="HISTIDINOL-PHOSPHATE AMINOTRANSFERASE"/>
    <property type="match status" value="1"/>
</dbReference>
<dbReference type="EC" id="2.6.1.9" evidence="7"/>
<evidence type="ECO:0000256" key="2">
    <source>
        <dbReference type="ARBA" id="ARBA00011738"/>
    </source>
</evidence>
<evidence type="ECO:0000313" key="9">
    <source>
        <dbReference type="EMBL" id="SKA01534.1"/>
    </source>
</evidence>
<dbReference type="Pfam" id="PF00155">
    <property type="entry name" value="Aminotran_1_2"/>
    <property type="match status" value="1"/>
</dbReference>
<keyword evidence="4 7" id="KW-0808">Transferase</keyword>
<dbReference type="Proteomes" id="UP000190328">
    <property type="component" value="Unassembled WGS sequence"/>
</dbReference>
<dbReference type="CDD" id="cd00609">
    <property type="entry name" value="AAT_like"/>
    <property type="match status" value="1"/>
</dbReference>
<dbReference type="GO" id="GO:0000105">
    <property type="term" value="P:L-histidine biosynthetic process"/>
    <property type="evidence" value="ECO:0007669"/>
    <property type="project" value="UniProtKB-UniRule"/>
</dbReference>
<dbReference type="GO" id="GO:0004400">
    <property type="term" value="F:histidinol-phosphate transaminase activity"/>
    <property type="evidence" value="ECO:0007669"/>
    <property type="project" value="UniProtKB-UniRule"/>
</dbReference>
<feature type="domain" description="Aminotransferase class I/classII large" evidence="8">
    <location>
        <begin position="30"/>
        <end position="349"/>
    </location>
</feature>
<evidence type="ECO:0000313" key="10">
    <source>
        <dbReference type="Proteomes" id="UP000190328"/>
    </source>
</evidence>
<evidence type="ECO:0000256" key="4">
    <source>
        <dbReference type="ARBA" id="ARBA00022679"/>
    </source>
</evidence>
<organism evidence="9 10">
    <name type="scientific">Pilibacter termitis</name>
    <dbReference type="NCBI Taxonomy" id="263852"/>
    <lineage>
        <taxon>Bacteria</taxon>
        <taxon>Bacillati</taxon>
        <taxon>Bacillota</taxon>
        <taxon>Bacilli</taxon>
        <taxon>Lactobacillales</taxon>
        <taxon>Enterococcaceae</taxon>
        <taxon>Pilibacter</taxon>
    </lineage>
</organism>
<dbReference type="STRING" id="263852.SAMN02745116_02151"/>
<evidence type="ECO:0000256" key="6">
    <source>
        <dbReference type="ARBA" id="ARBA00023102"/>
    </source>
</evidence>
<evidence type="ECO:0000256" key="5">
    <source>
        <dbReference type="ARBA" id="ARBA00022898"/>
    </source>
</evidence>
<protein>
    <recommendedName>
        <fullName evidence="7">Histidinol-phosphate aminotransferase</fullName>
        <ecNumber evidence="7">2.6.1.9</ecNumber>
    </recommendedName>
    <alternativeName>
        <fullName evidence="7">Imidazole acetol-phosphate transaminase</fullName>
    </alternativeName>
</protein>
<dbReference type="AlphaFoldDB" id="A0A1T4QCX0"/>